<gene>
    <name evidence="2" type="ORF">DB30_07546</name>
</gene>
<sequence length="170" mass="18105">MFSARARASRPLADSFADWFTEGSELFAGRRVRAPGSCTVHAPGHSALSSAPTMHTHHAIDYIELHVTDLAEAKRFYTAAFGWAFNDYGPAYAGIQGPERELGGLALADEVTPGGPLVVLYSDALDASVTAVERAGGSIVEPPFDFPGGRRFHFSDPSGNVLAVWSPRAS</sequence>
<dbReference type="InterPro" id="IPR037523">
    <property type="entry name" value="VOC_core"/>
</dbReference>
<organism evidence="2 3">
    <name type="scientific">Enhygromyxa salina</name>
    <dbReference type="NCBI Taxonomy" id="215803"/>
    <lineage>
        <taxon>Bacteria</taxon>
        <taxon>Pseudomonadati</taxon>
        <taxon>Myxococcota</taxon>
        <taxon>Polyangia</taxon>
        <taxon>Nannocystales</taxon>
        <taxon>Nannocystaceae</taxon>
        <taxon>Enhygromyxa</taxon>
    </lineage>
</organism>
<evidence type="ECO:0000313" key="3">
    <source>
        <dbReference type="Proteomes" id="UP000031599"/>
    </source>
</evidence>
<proteinExistence type="predicted"/>
<dbReference type="InterPro" id="IPR029068">
    <property type="entry name" value="Glyas_Bleomycin-R_OHBP_Dase"/>
</dbReference>
<protein>
    <submittedName>
        <fullName evidence="2">Glyoxalase family protein</fullName>
    </submittedName>
</protein>
<dbReference type="PROSITE" id="PS51819">
    <property type="entry name" value="VOC"/>
    <property type="match status" value="1"/>
</dbReference>
<dbReference type="Proteomes" id="UP000031599">
    <property type="component" value="Unassembled WGS sequence"/>
</dbReference>
<dbReference type="SUPFAM" id="SSF54593">
    <property type="entry name" value="Glyoxalase/Bleomycin resistance protein/Dihydroxybiphenyl dioxygenase"/>
    <property type="match status" value="1"/>
</dbReference>
<dbReference type="Gene3D" id="3.10.180.10">
    <property type="entry name" value="2,3-Dihydroxybiphenyl 1,2-Dioxygenase, domain 1"/>
    <property type="match status" value="1"/>
</dbReference>
<dbReference type="PANTHER" id="PTHR33993:SF1">
    <property type="entry name" value="GLYOXALASE FAMILY PROTEIN"/>
    <property type="match status" value="1"/>
</dbReference>
<evidence type="ECO:0000313" key="2">
    <source>
        <dbReference type="EMBL" id="KIG13700.1"/>
    </source>
</evidence>
<feature type="domain" description="VOC" evidence="1">
    <location>
        <begin position="59"/>
        <end position="167"/>
    </location>
</feature>
<dbReference type="InterPro" id="IPR004360">
    <property type="entry name" value="Glyas_Fos-R_dOase_dom"/>
</dbReference>
<dbReference type="AlphaFoldDB" id="A0A0C2CVS5"/>
<evidence type="ECO:0000259" key="1">
    <source>
        <dbReference type="PROSITE" id="PS51819"/>
    </source>
</evidence>
<dbReference type="Pfam" id="PF00903">
    <property type="entry name" value="Glyoxalase"/>
    <property type="match status" value="1"/>
</dbReference>
<name>A0A0C2CVS5_9BACT</name>
<accession>A0A0C2CVS5</accession>
<reference evidence="2 3" key="1">
    <citation type="submission" date="2014-12" db="EMBL/GenBank/DDBJ databases">
        <title>Genome assembly of Enhygromyxa salina DSM 15201.</title>
        <authorList>
            <person name="Sharma G."/>
            <person name="Subramanian S."/>
        </authorList>
    </citation>
    <scope>NUCLEOTIDE SEQUENCE [LARGE SCALE GENOMIC DNA]</scope>
    <source>
        <strain evidence="2 3">DSM 15201</strain>
    </source>
</reference>
<dbReference type="InterPro" id="IPR052164">
    <property type="entry name" value="Anthracycline_SecMetBiosynth"/>
</dbReference>
<dbReference type="PANTHER" id="PTHR33993">
    <property type="entry name" value="GLYOXALASE-RELATED"/>
    <property type="match status" value="1"/>
</dbReference>
<dbReference type="EMBL" id="JMCC02000089">
    <property type="protein sequence ID" value="KIG13700.1"/>
    <property type="molecule type" value="Genomic_DNA"/>
</dbReference>
<comment type="caution">
    <text evidence="2">The sequence shown here is derived from an EMBL/GenBank/DDBJ whole genome shotgun (WGS) entry which is preliminary data.</text>
</comment>
<dbReference type="CDD" id="cd07247">
    <property type="entry name" value="SgaA_N_like"/>
    <property type="match status" value="1"/>
</dbReference>